<dbReference type="SUPFAM" id="SSF53756">
    <property type="entry name" value="UDP-Glycosyltransferase/glycogen phosphorylase"/>
    <property type="match status" value="1"/>
</dbReference>
<sequence>MQTARRKVMVVFGTRPEASKMCPVIKELQTYTNYFDTKIVVTGQHREQLDQVLEVFDLQPDYDLNIMKANQSLAYVTSAALEGLDGILDKEKADLILVHGDTQTAMVGAMAGFFHKIPVGHVEAGLRSHDKYSPWPEEMNRKIVDTVSDLLFAPTSLGKTNLLHEGYQEEQIFITGQTAVDAALQTHKEEYVFKESKLNAVDFNHSTVITVTAHRRENYGEPMEQMFQAIRQIADSHERVQIVYPVHKSPVVQEHAASILAGHDRIMLLDPLGYSDMINLLSCSSFILSDSGGLQEEAAVFNKPLLLMRDTTERQEAVDAGGVVLAGTNKEVIVGLANKLLLDEEFYQQMASSKNPFGDGKASQRIVQIIRHHFGLVDELPEEFL</sequence>
<dbReference type="CDD" id="cd03786">
    <property type="entry name" value="GTB_UDP-GlcNAc_2-Epimerase"/>
    <property type="match status" value="1"/>
</dbReference>
<dbReference type="InterPro" id="IPR029767">
    <property type="entry name" value="WecB-like"/>
</dbReference>
<dbReference type="STRING" id="1852522.SAMN06295960_1034"/>
<protein>
    <recommendedName>
        <fullName evidence="3">UDP-N-acetylglucosamine 2-epimerase (non-hydrolyzing)</fullName>
        <ecNumber evidence="3">5.1.3.14</ecNumber>
    </recommendedName>
</protein>
<evidence type="ECO:0000256" key="1">
    <source>
        <dbReference type="ARBA" id="ARBA00023235"/>
    </source>
</evidence>
<name>A0A1X7J190_9BACL</name>
<dbReference type="EMBL" id="FXAZ01000001">
    <property type="protein sequence ID" value="SMG20512.1"/>
    <property type="molecule type" value="Genomic_DNA"/>
</dbReference>
<gene>
    <name evidence="6" type="ORF">SAMN06295960_1034</name>
</gene>
<evidence type="ECO:0000313" key="6">
    <source>
        <dbReference type="EMBL" id="SMG20512.1"/>
    </source>
</evidence>
<dbReference type="NCBIfam" id="TIGR00236">
    <property type="entry name" value="wecB"/>
    <property type="match status" value="1"/>
</dbReference>
<dbReference type="PANTHER" id="PTHR43174:SF2">
    <property type="entry name" value="UDP-N-ACETYLGLUCOSAMINE 2-EPIMERASE"/>
    <property type="match status" value="1"/>
</dbReference>
<comment type="similarity">
    <text evidence="2 4">Belongs to the UDP-N-acetylglucosamine 2-epimerase family.</text>
</comment>
<dbReference type="InterPro" id="IPR003331">
    <property type="entry name" value="UDP_GlcNAc_Epimerase_2_dom"/>
</dbReference>
<evidence type="ECO:0000313" key="7">
    <source>
        <dbReference type="Proteomes" id="UP000193834"/>
    </source>
</evidence>
<dbReference type="AlphaFoldDB" id="A0A1X7J190"/>
<evidence type="ECO:0000256" key="4">
    <source>
        <dbReference type="RuleBase" id="RU003513"/>
    </source>
</evidence>
<organism evidence="6 7">
    <name type="scientific">Paenibacillus aquistagni</name>
    <dbReference type="NCBI Taxonomy" id="1852522"/>
    <lineage>
        <taxon>Bacteria</taxon>
        <taxon>Bacillati</taxon>
        <taxon>Bacillota</taxon>
        <taxon>Bacilli</taxon>
        <taxon>Bacillales</taxon>
        <taxon>Paenibacillaceae</taxon>
        <taxon>Paenibacillus</taxon>
    </lineage>
</organism>
<dbReference type="OrthoDB" id="9803238at2"/>
<dbReference type="Gene3D" id="3.40.50.2000">
    <property type="entry name" value="Glycogen Phosphorylase B"/>
    <property type="match status" value="2"/>
</dbReference>
<keyword evidence="7" id="KW-1185">Reference proteome</keyword>
<evidence type="ECO:0000259" key="5">
    <source>
        <dbReference type="Pfam" id="PF02350"/>
    </source>
</evidence>
<reference evidence="6 7" key="1">
    <citation type="submission" date="2017-04" db="EMBL/GenBank/DDBJ databases">
        <authorList>
            <person name="Afonso C.L."/>
            <person name="Miller P.J."/>
            <person name="Scott M.A."/>
            <person name="Spackman E."/>
            <person name="Goraichik I."/>
            <person name="Dimitrov K.M."/>
            <person name="Suarez D.L."/>
            <person name="Swayne D.E."/>
        </authorList>
    </citation>
    <scope>NUCLEOTIDE SEQUENCE [LARGE SCALE GENOMIC DNA]</scope>
    <source>
        <strain evidence="6 7">11</strain>
    </source>
</reference>
<evidence type="ECO:0000256" key="2">
    <source>
        <dbReference type="ARBA" id="ARBA00038209"/>
    </source>
</evidence>
<dbReference type="PANTHER" id="PTHR43174">
    <property type="entry name" value="UDP-N-ACETYLGLUCOSAMINE 2-EPIMERASE"/>
    <property type="match status" value="1"/>
</dbReference>
<dbReference type="RefSeq" id="WP_085493223.1">
    <property type="nucleotide sequence ID" value="NZ_FXAZ01000001.1"/>
</dbReference>
<dbReference type="EC" id="5.1.3.14" evidence="3"/>
<dbReference type="Pfam" id="PF02350">
    <property type="entry name" value="Epimerase_2"/>
    <property type="match status" value="1"/>
</dbReference>
<accession>A0A1X7J190</accession>
<proteinExistence type="inferred from homology"/>
<dbReference type="GO" id="GO:0008761">
    <property type="term" value="F:UDP-N-acetylglucosamine 2-epimerase activity"/>
    <property type="evidence" value="ECO:0007669"/>
    <property type="project" value="UniProtKB-EC"/>
</dbReference>
<feature type="domain" description="UDP-N-acetylglucosamine 2-epimerase" evidence="5">
    <location>
        <begin position="33"/>
        <end position="371"/>
    </location>
</feature>
<evidence type="ECO:0000256" key="3">
    <source>
        <dbReference type="ARBA" id="ARBA00038858"/>
    </source>
</evidence>
<dbReference type="Proteomes" id="UP000193834">
    <property type="component" value="Unassembled WGS sequence"/>
</dbReference>
<keyword evidence="1 4" id="KW-0413">Isomerase</keyword>